<dbReference type="InterPro" id="IPR050327">
    <property type="entry name" value="Proton-linked_MCT"/>
</dbReference>
<evidence type="ECO:0000256" key="4">
    <source>
        <dbReference type="SAM" id="Phobius"/>
    </source>
</evidence>
<feature type="transmembrane region" description="Helical" evidence="4">
    <location>
        <begin position="375"/>
        <end position="397"/>
    </location>
</feature>
<dbReference type="Gene3D" id="1.20.1250.20">
    <property type="entry name" value="MFS general substrate transporter like domains"/>
    <property type="match status" value="2"/>
</dbReference>
<comment type="caution">
    <text evidence="6">The sequence shown here is derived from an EMBL/GenBank/DDBJ whole genome shotgun (WGS) entry which is preliminary data.</text>
</comment>
<name>A0ABR1NY35_DIAER</name>
<feature type="region of interest" description="Disordered" evidence="3">
    <location>
        <begin position="1"/>
        <end position="36"/>
    </location>
</feature>
<organism evidence="6 7">
    <name type="scientific">Diaporthe eres</name>
    <name type="common">Phomopsis oblonga</name>
    <dbReference type="NCBI Taxonomy" id="83184"/>
    <lineage>
        <taxon>Eukaryota</taxon>
        <taxon>Fungi</taxon>
        <taxon>Dikarya</taxon>
        <taxon>Ascomycota</taxon>
        <taxon>Pezizomycotina</taxon>
        <taxon>Sordariomycetes</taxon>
        <taxon>Sordariomycetidae</taxon>
        <taxon>Diaporthales</taxon>
        <taxon>Diaporthaceae</taxon>
        <taxon>Diaporthe</taxon>
        <taxon>Diaporthe eres species complex</taxon>
    </lineage>
</organism>
<dbReference type="PANTHER" id="PTHR11360:SF319">
    <property type="entry name" value="MAJOR FACILITATOR SUPERFAMILY (MFS) PROFILE DOMAIN-CONTAINING PROTEIN"/>
    <property type="match status" value="1"/>
</dbReference>
<evidence type="ECO:0000256" key="2">
    <source>
        <dbReference type="ARBA" id="ARBA00006727"/>
    </source>
</evidence>
<comment type="similarity">
    <text evidence="2">Belongs to the major facilitator superfamily. Monocarboxylate porter (TC 2.A.1.13) family.</text>
</comment>
<proteinExistence type="inferred from homology"/>
<evidence type="ECO:0000256" key="3">
    <source>
        <dbReference type="SAM" id="MobiDB-lite"/>
    </source>
</evidence>
<dbReference type="EMBL" id="JAKNSF020000078">
    <property type="protein sequence ID" value="KAK7720110.1"/>
    <property type="molecule type" value="Genomic_DNA"/>
</dbReference>
<evidence type="ECO:0000259" key="5">
    <source>
        <dbReference type="PROSITE" id="PS50850"/>
    </source>
</evidence>
<comment type="subcellular location">
    <subcellularLocation>
        <location evidence="1">Membrane</location>
        <topology evidence="1">Multi-pass membrane protein</topology>
    </subcellularLocation>
</comment>
<feature type="transmembrane region" description="Helical" evidence="4">
    <location>
        <begin position="114"/>
        <end position="132"/>
    </location>
</feature>
<feature type="transmembrane region" description="Helical" evidence="4">
    <location>
        <begin position="86"/>
        <end position="108"/>
    </location>
</feature>
<dbReference type="SUPFAM" id="SSF103473">
    <property type="entry name" value="MFS general substrate transporter"/>
    <property type="match status" value="1"/>
</dbReference>
<dbReference type="Proteomes" id="UP001430848">
    <property type="component" value="Unassembled WGS sequence"/>
</dbReference>
<feature type="transmembrane region" description="Helical" evidence="4">
    <location>
        <begin position="303"/>
        <end position="329"/>
    </location>
</feature>
<feature type="transmembrane region" description="Helical" evidence="4">
    <location>
        <begin position="276"/>
        <end position="297"/>
    </location>
</feature>
<protein>
    <recommendedName>
        <fullName evidence="5">Major facilitator superfamily (MFS) profile domain-containing protein</fullName>
    </recommendedName>
</protein>
<keyword evidence="7" id="KW-1185">Reference proteome</keyword>
<feature type="domain" description="Major facilitator superfamily (MFS) profile" evidence="5">
    <location>
        <begin position="215"/>
        <end position="405"/>
    </location>
</feature>
<dbReference type="PROSITE" id="PS50850">
    <property type="entry name" value="MFS"/>
    <property type="match status" value="1"/>
</dbReference>
<feature type="transmembrane region" description="Helical" evidence="4">
    <location>
        <begin position="172"/>
        <end position="195"/>
    </location>
</feature>
<dbReference type="InterPro" id="IPR036259">
    <property type="entry name" value="MFS_trans_sf"/>
</dbReference>
<feature type="compositionally biased region" description="Basic and acidic residues" evidence="3">
    <location>
        <begin position="1"/>
        <end position="33"/>
    </location>
</feature>
<feature type="transmembrane region" description="Helical" evidence="4">
    <location>
        <begin position="215"/>
        <end position="238"/>
    </location>
</feature>
<feature type="transmembrane region" description="Helical" evidence="4">
    <location>
        <begin position="144"/>
        <end position="166"/>
    </location>
</feature>
<keyword evidence="4" id="KW-1133">Transmembrane helix</keyword>
<gene>
    <name evidence="6" type="ORF">SLS63_010005</name>
</gene>
<dbReference type="InterPro" id="IPR011701">
    <property type="entry name" value="MFS"/>
</dbReference>
<feature type="transmembrane region" description="Helical" evidence="4">
    <location>
        <begin position="250"/>
        <end position="269"/>
    </location>
</feature>
<dbReference type="InterPro" id="IPR020846">
    <property type="entry name" value="MFS_dom"/>
</dbReference>
<evidence type="ECO:0000256" key="1">
    <source>
        <dbReference type="ARBA" id="ARBA00004141"/>
    </source>
</evidence>
<keyword evidence="4" id="KW-0472">Membrane</keyword>
<dbReference type="Pfam" id="PF07690">
    <property type="entry name" value="MFS_1"/>
    <property type="match status" value="2"/>
</dbReference>
<reference evidence="6 7" key="1">
    <citation type="submission" date="2024-02" db="EMBL/GenBank/DDBJ databases">
        <title>De novo assembly and annotation of 12 fungi associated with fruit tree decline syndrome in Ontario, Canada.</title>
        <authorList>
            <person name="Sulman M."/>
            <person name="Ellouze W."/>
            <person name="Ilyukhin E."/>
        </authorList>
    </citation>
    <scope>NUCLEOTIDE SEQUENCE [LARGE SCALE GENOMIC DNA]</scope>
    <source>
        <strain evidence="6 7">M169</strain>
    </source>
</reference>
<keyword evidence="4" id="KW-0812">Transmembrane</keyword>
<dbReference type="PANTHER" id="PTHR11360">
    <property type="entry name" value="MONOCARBOXYLATE TRANSPORTER"/>
    <property type="match status" value="1"/>
</dbReference>
<evidence type="ECO:0000313" key="6">
    <source>
        <dbReference type="EMBL" id="KAK7720110.1"/>
    </source>
</evidence>
<feature type="transmembrane region" description="Helical" evidence="4">
    <location>
        <begin position="341"/>
        <end position="363"/>
    </location>
</feature>
<sequence length="405" mass="42867">MNDESSNKEVHGFADQGESKADSDNQTHSEGGHEAYQFPEGGFRAWLVVSGSAASMFCTFGYLTGFGIYQQWYGENQLKSYTQSDISWIGSVQIFLTFAGGLVGGPVLDRYGSVAMLPVSVIYVISLVLTSFCKEYYQFFLAQAILAGICLGFLFSNSLAIIGHYFDKRYGLASGIVMAGAAVGGVVFPIALNRLLNEVGLSFGCMDLSLMRRPVYILVAIGGWLLNWGLYIPLFYLPPFAISAGLSPKLAPHTVAIFNAVSIFGRVFTGALADRLGCFNVVIINGLLCAVSLFVWAATHTAAGVLVVTIVQGLFIGSIVSLQAAIITAVTPDPKNLGSMIGFTMAIWACGGLTGPPIAGAILNGHQGPGSYSGPGYFGGASLIAGSAFFFAARLIMQKTLLAKI</sequence>
<evidence type="ECO:0000313" key="7">
    <source>
        <dbReference type="Proteomes" id="UP001430848"/>
    </source>
</evidence>
<feature type="transmembrane region" description="Helical" evidence="4">
    <location>
        <begin position="45"/>
        <end position="65"/>
    </location>
</feature>
<accession>A0ABR1NY35</accession>